<dbReference type="Proteomes" id="UP001258017">
    <property type="component" value="Unassembled WGS sequence"/>
</dbReference>
<evidence type="ECO:0000256" key="1">
    <source>
        <dbReference type="ARBA" id="ARBA00004477"/>
    </source>
</evidence>
<dbReference type="EMBL" id="JAIFRP010004357">
    <property type="protein sequence ID" value="KAK2577432.1"/>
    <property type="molecule type" value="Genomic_DNA"/>
</dbReference>
<keyword evidence="7 8" id="KW-0472">Membrane</keyword>
<evidence type="ECO:0000256" key="4">
    <source>
        <dbReference type="ARBA" id="ARBA00022692"/>
    </source>
</evidence>
<dbReference type="AlphaFoldDB" id="A0AAD9RD16"/>
<feature type="transmembrane region" description="Helical" evidence="8">
    <location>
        <begin position="69"/>
        <end position="100"/>
    </location>
</feature>
<accession>A0AAD9RD16</accession>
<evidence type="ECO:0000256" key="7">
    <source>
        <dbReference type="ARBA" id="ARBA00023136"/>
    </source>
</evidence>
<evidence type="ECO:0000256" key="2">
    <source>
        <dbReference type="ARBA" id="ARBA00022676"/>
    </source>
</evidence>
<proteinExistence type="inferred from homology"/>
<feature type="transmembrane region" description="Helical" evidence="8">
    <location>
        <begin position="246"/>
        <end position="270"/>
    </location>
</feature>
<evidence type="ECO:0000256" key="8">
    <source>
        <dbReference type="RuleBase" id="RU363075"/>
    </source>
</evidence>
<comment type="subcellular location">
    <subcellularLocation>
        <location evidence="1 8">Endoplasmic reticulum membrane</location>
        <topology evidence="1 8">Multi-pass membrane protein</topology>
    </subcellularLocation>
</comment>
<dbReference type="PANTHER" id="PTHR22760:SF4">
    <property type="entry name" value="GPI MANNOSYLTRANSFERASE 3"/>
    <property type="match status" value="1"/>
</dbReference>
<keyword evidence="5 8" id="KW-0256">Endoplasmic reticulum</keyword>
<keyword evidence="11" id="KW-1185">Reference proteome</keyword>
<evidence type="ECO:0000256" key="5">
    <source>
        <dbReference type="ARBA" id="ARBA00022824"/>
    </source>
</evidence>
<dbReference type="GO" id="GO:0000026">
    <property type="term" value="F:alpha-1,2-mannosyltransferase activity"/>
    <property type="evidence" value="ECO:0007669"/>
    <property type="project" value="TreeGrafter"/>
</dbReference>
<keyword evidence="4 8" id="KW-0812">Transmembrane</keyword>
<feature type="transmembrane region" description="Helical" evidence="8">
    <location>
        <begin position="159"/>
        <end position="183"/>
    </location>
</feature>
<feature type="transmembrane region" description="Helical" evidence="8">
    <location>
        <begin position="306"/>
        <end position="324"/>
    </location>
</feature>
<keyword evidence="9" id="KW-0732">Signal</keyword>
<keyword evidence="3" id="KW-0808">Transferase</keyword>
<evidence type="ECO:0000313" key="11">
    <source>
        <dbReference type="Proteomes" id="UP001258017"/>
    </source>
</evidence>
<dbReference type="GO" id="GO:0005789">
    <property type="term" value="C:endoplasmic reticulum membrane"/>
    <property type="evidence" value="ECO:0007669"/>
    <property type="project" value="UniProtKB-SubCell"/>
</dbReference>
<dbReference type="GO" id="GO:0006506">
    <property type="term" value="P:GPI anchor biosynthetic process"/>
    <property type="evidence" value="ECO:0007669"/>
    <property type="project" value="TreeGrafter"/>
</dbReference>
<dbReference type="InterPro" id="IPR005599">
    <property type="entry name" value="GPI_mannosylTrfase"/>
</dbReference>
<organism evidence="10 11">
    <name type="scientific">Odynerus spinipes</name>
    <dbReference type="NCBI Taxonomy" id="1348599"/>
    <lineage>
        <taxon>Eukaryota</taxon>
        <taxon>Metazoa</taxon>
        <taxon>Ecdysozoa</taxon>
        <taxon>Arthropoda</taxon>
        <taxon>Hexapoda</taxon>
        <taxon>Insecta</taxon>
        <taxon>Pterygota</taxon>
        <taxon>Neoptera</taxon>
        <taxon>Endopterygota</taxon>
        <taxon>Hymenoptera</taxon>
        <taxon>Apocrita</taxon>
        <taxon>Aculeata</taxon>
        <taxon>Vespoidea</taxon>
        <taxon>Vespidae</taxon>
        <taxon>Eumeninae</taxon>
        <taxon>Odynerus</taxon>
    </lineage>
</organism>
<dbReference type="Pfam" id="PF03901">
    <property type="entry name" value="Glyco_transf_22"/>
    <property type="match status" value="1"/>
</dbReference>
<protein>
    <recommendedName>
        <fullName evidence="8">Mannosyltransferase</fullName>
        <ecNumber evidence="8">2.4.1.-</ecNumber>
    </recommendedName>
</protein>
<evidence type="ECO:0000256" key="3">
    <source>
        <dbReference type="ARBA" id="ARBA00022679"/>
    </source>
</evidence>
<feature type="transmembrane region" description="Helical" evidence="8">
    <location>
        <begin position="336"/>
        <end position="354"/>
    </location>
</feature>
<feature type="transmembrane region" description="Helical" evidence="8">
    <location>
        <begin position="195"/>
        <end position="213"/>
    </location>
</feature>
<gene>
    <name evidence="10" type="ORF">KPH14_003539</name>
</gene>
<feature type="transmembrane region" description="Helical" evidence="8">
    <location>
        <begin position="121"/>
        <end position="147"/>
    </location>
</feature>
<dbReference type="EC" id="2.4.1.-" evidence="8"/>
<evidence type="ECO:0000313" key="10">
    <source>
        <dbReference type="EMBL" id="KAK2577432.1"/>
    </source>
</evidence>
<keyword evidence="2 8" id="KW-0328">Glycosyltransferase</keyword>
<feature type="chain" id="PRO_5042259890" description="Mannosyltransferase" evidence="9">
    <location>
        <begin position="27"/>
        <end position="491"/>
    </location>
</feature>
<evidence type="ECO:0000256" key="9">
    <source>
        <dbReference type="SAM" id="SignalP"/>
    </source>
</evidence>
<sequence>MYFPKSPKTFLFLLLWRLISVFVVQTAHVPDEYWQSLEVAHRLAFGYGYLTWEWTAKIRSYVYPFSISLLYRLLAVLSLDNVITLTLLPRLFQAVISAYADYRFYKWTKNKWMLYSLGINWYWYYCATRTLINSLETSCTVIALSMFPWRNSGIKDIKYLWIVGFLCTLRPTAAVVWVPLCIYHFSTSTQNKVSLTFRYSAVGVIYLSGSILLDSYCYKSFTLSAWEFFKLNVLQAVGDTYGKEHILWYIFSGLPVLLGLHCITFLAALPQILKHPKRFHREAVMLIVIGWTLGIYSLLSHKEFRFLLPLLPMFIYISTSYTVYVKIISRELLKKIFLSLLVITNVIPGLYFSIIHQRGSLDVMNILHADLSRENSTSTNVLFLTPCHATPLYSHLHINVPISFLTCEPNLKNSKDYIDEADQFFENPMLWIRNNYSNEENVLPTHVIMFNNVSSKVEEFLQNYRLLTKVFHTHFPQTNYGKYIMVYKRID</sequence>
<feature type="signal peptide" evidence="9">
    <location>
        <begin position="1"/>
        <end position="26"/>
    </location>
</feature>
<reference evidence="10" key="2">
    <citation type="journal article" date="2023" name="Commun. Biol.">
        <title>Intrasexual cuticular hydrocarbon dimorphism in a wasp sheds light on hydrocarbon biosynthesis genes in Hymenoptera.</title>
        <authorList>
            <person name="Moris V.C."/>
            <person name="Podsiadlowski L."/>
            <person name="Martin S."/>
            <person name="Oeyen J.P."/>
            <person name="Donath A."/>
            <person name="Petersen M."/>
            <person name="Wilbrandt J."/>
            <person name="Misof B."/>
            <person name="Liedtke D."/>
            <person name="Thamm M."/>
            <person name="Scheiner R."/>
            <person name="Schmitt T."/>
            <person name="Niehuis O."/>
        </authorList>
    </citation>
    <scope>NUCLEOTIDE SEQUENCE</scope>
    <source>
        <strain evidence="10">GBR_01_08_01A</strain>
    </source>
</reference>
<reference evidence="10" key="1">
    <citation type="submission" date="2021-08" db="EMBL/GenBank/DDBJ databases">
        <authorList>
            <person name="Misof B."/>
            <person name="Oliver O."/>
            <person name="Podsiadlowski L."/>
            <person name="Donath A."/>
            <person name="Peters R."/>
            <person name="Mayer C."/>
            <person name="Rust J."/>
            <person name="Gunkel S."/>
            <person name="Lesny P."/>
            <person name="Martin S."/>
            <person name="Oeyen J.P."/>
            <person name="Petersen M."/>
            <person name="Panagiotis P."/>
            <person name="Wilbrandt J."/>
            <person name="Tanja T."/>
        </authorList>
    </citation>
    <scope>NUCLEOTIDE SEQUENCE</scope>
    <source>
        <strain evidence="10">GBR_01_08_01A</strain>
        <tissue evidence="10">Thorax + abdomen</tissue>
    </source>
</reference>
<evidence type="ECO:0000256" key="6">
    <source>
        <dbReference type="ARBA" id="ARBA00022989"/>
    </source>
</evidence>
<dbReference type="PANTHER" id="PTHR22760">
    <property type="entry name" value="GLYCOSYLTRANSFERASE"/>
    <property type="match status" value="1"/>
</dbReference>
<name>A0AAD9RD16_9HYME</name>
<comment type="similarity">
    <text evidence="8">Belongs to the glycosyltransferase 22 family.</text>
</comment>
<keyword evidence="6 8" id="KW-1133">Transmembrane helix</keyword>
<feature type="transmembrane region" description="Helical" evidence="8">
    <location>
        <begin position="282"/>
        <end position="300"/>
    </location>
</feature>
<comment type="caution">
    <text evidence="10">The sequence shown here is derived from an EMBL/GenBank/DDBJ whole genome shotgun (WGS) entry which is preliminary data.</text>
</comment>